<keyword evidence="3" id="KW-1185">Reference proteome</keyword>
<name>A0A2T3B988_AMORE</name>
<accession>A0A2T3B988</accession>
<evidence type="ECO:0000313" key="2">
    <source>
        <dbReference type="EMBL" id="PSS23402.1"/>
    </source>
</evidence>
<protein>
    <recommendedName>
        <fullName evidence="4">Ubiquitin 3 binding protein But2 C-terminal domain-containing protein</fullName>
    </recommendedName>
</protein>
<dbReference type="RefSeq" id="XP_024723448.1">
    <property type="nucleotide sequence ID" value="XM_024863646.1"/>
</dbReference>
<evidence type="ECO:0000256" key="1">
    <source>
        <dbReference type="SAM" id="SignalP"/>
    </source>
</evidence>
<dbReference type="GeneID" id="36571727"/>
<dbReference type="Proteomes" id="UP000241818">
    <property type="component" value="Unassembled WGS sequence"/>
</dbReference>
<gene>
    <name evidence="2" type="ORF">M430DRAFT_17322</name>
</gene>
<feature type="chain" id="PRO_5015430468" description="Ubiquitin 3 binding protein But2 C-terminal domain-containing protein" evidence="1">
    <location>
        <begin position="21"/>
        <end position="120"/>
    </location>
</feature>
<reference evidence="2 3" key="1">
    <citation type="journal article" date="2018" name="New Phytol.">
        <title>Comparative genomics and transcriptomics depict ericoid mycorrhizal fungi as versatile saprotrophs and plant mutualists.</title>
        <authorList>
            <person name="Martino E."/>
            <person name="Morin E."/>
            <person name="Grelet G.A."/>
            <person name="Kuo A."/>
            <person name="Kohler A."/>
            <person name="Daghino S."/>
            <person name="Barry K.W."/>
            <person name="Cichocki N."/>
            <person name="Clum A."/>
            <person name="Dockter R.B."/>
            <person name="Hainaut M."/>
            <person name="Kuo R.C."/>
            <person name="LaButti K."/>
            <person name="Lindahl B.D."/>
            <person name="Lindquist E.A."/>
            <person name="Lipzen A."/>
            <person name="Khouja H.R."/>
            <person name="Magnuson J."/>
            <person name="Murat C."/>
            <person name="Ohm R.A."/>
            <person name="Singer S.W."/>
            <person name="Spatafora J.W."/>
            <person name="Wang M."/>
            <person name="Veneault-Fourrey C."/>
            <person name="Henrissat B."/>
            <person name="Grigoriev I.V."/>
            <person name="Martin F.M."/>
            <person name="Perotto S."/>
        </authorList>
    </citation>
    <scope>NUCLEOTIDE SEQUENCE [LARGE SCALE GENOMIC DNA]</scope>
    <source>
        <strain evidence="2 3">ATCC 22711</strain>
    </source>
</reference>
<evidence type="ECO:0000313" key="3">
    <source>
        <dbReference type="Proteomes" id="UP000241818"/>
    </source>
</evidence>
<proteinExistence type="predicted"/>
<evidence type="ECO:0008006" key="4">
    <source>
        <dbReference type="Google" id="ProtNLM"/>
    </source>
</evidence>
<feature type="signal peptide" evidence="1">
    <location>
        <begin position="1"/>
        <end position="20"/>
    </location>
</feature>
<keyword evidence="1" id="KW-0732">Signal</keyword>
<dbReference type="EMBL" id="KZ679008">
    <property type="protein sequence ID" value="PSS23402.1"/>
    <property type="molecule type" value="Genomic_DNA"/>
</dbReference>
<organism evidence="2 3">
    <name type="scientific">Amorphotheca resinae ATCC 22711</name>
    <dbReference type="NCBI Taxonomy" id="857342"/>
    <lineage>
        <taxon>Eukaryota</taxon>
        <taxon>Fungi</taxon>
        <taxon>Dikarya</taxon>
        <taxon>Ascomycota</taxon>
        <taxon>Pezizomycotina</taxon>
        <taxon>Leotiomycetes</taxon>
        <taxon>Helotiales</taxon>
        <taxon>Amorphothecaceae</taxon>
        <taxon>Amorphotheca</taxon>
    </lineage>
</organism>
<dbReference type="InParanoid" id="A0A2T3B988"/>
<sequence>MQTFSTLLLALAISLRLISAAPIPPVETPQGSVKVTLTGADNDPTQQYTLFVPFDTPVNPAPHDPFSLSISYVSYDHDLAHCVFTGVNSPAAGPVEADGMLGPPQTITSVYCTAASSTKC</sequence>
<dbReference type="OrthoDB" id="3562476at2759"/>
<dbReference type="AlphaFoldDB" id="A0A2T3B988"/>